<feature type="domain" description="Cytochrome c" evidence="5">
    <location>
        <begin position="38"/>
        <end position="144"/>
    </location>
</feature>
<dbReference type="EMBL" id="FOJB01000001">
    <property type="protein sequence ID" value="SEW11012.1"/>
    <property type="molecule type" value="Genomic_DNA"/>
</dbReference>
<dbReference type="PANTHER" id="PTHR35008">
    <property type="entry name" value="BLL4482 PROTEIN-RELATED"/>
    <property type="match status" value="1"/>
</dbReference>
<accession>A0A1I0PA83</accession>
<dbReference type="RefSeq" id="WP_091429480.1">
    <property type="nucleotide sequence ID" value="NZ_FOJB01000001.1"/>
</dbReference>
<dbReference type="Pfam" id="PF00034">
    <property type="entry name" value="Cytochrom_C"/>
    <property type="match status" value="1"/>
</dbReference>
<reference evidence="6 7" key="1">
    <citation type="submission" date="2016-10" db="EMBL/GenBank/DDBJ databases">
        <authorList>
            <person name="de Groot N.N."/>
        </authorList>
    </citation>
    <scope>NUCLEOTIDE SEQUENCE [LARGE SCALE GENOMIC DNA]</scope>
    <source>
        <strain evidence="6 7">DSM 29439</strain>
    </source>
</reference>
<dbReference type="SUPFAM" id="SSF46626">
    <property type="entry name" value="Cytochrome c"/>
    <property type="match status" value="2"/>
</dbReference>
<protein>
    <submittedName>
        <fullName evidence="6">Cytochrome c, mono-and diheme variants</fullName>
    </submittedName>
</protein>
<dbReference type="GO" id="GO:0020037">
    <property type="term" value="F:heme binding"/>
    <property type="evidence" value="ECO:0007669"/>
    <property type="project" value="InterPro"/>
</dbReference>
<dbReference type="Gene3D" id="1.10.760.10">
    <property type="entry name" value="Cytochrome c-like domain"/>
    <property type="match status" value="2"/>
</dbReference>
<dbReference type="InterPro" id="IPR051459">
    <property type="entry name" value="Cytochrome_c-type_DH"/>
</dbReference>
<gene>
    <name evidence="6" type="ORF">SAMN05444851_1462</name>
</gene>
<keyword evidence="2 4" id="KW-0479">Metal-binding</keyword>
<dbReference type="InterPro" id="IPR036909">
    <property type="entry name" value="Cyt_c-like_dom_sf"/>
</dbReference>
<name>A0A1I0PA83_9RHOB</name>
<keyword evidence="7" id="KW-1185">Reference proteome</keyword>
<keyword evidence="1 4" id="KW-0349">Heme</keyword>
<dbReference type="Proteomes" id="UP000199650">
    <property type="component" value="Unassembled WGS sequence"/>
</dbReference>
<evidence type="ECO:0000256" key="3">
    <source>
        <dbReference type="ARBA" id="ARBA00023004"/>
    </source>
</evidence>
<dbReference type="PROSITE" id="PS51007">
    <property type="entry name" value="CYTC"/>
    <property type="match status" value="2"/>
</dbReference>
<evidence type="ECO:0000313" key="6">
    <source>
        <dbReference type="EMBL" id="SEW11012.1"/>
    </source>
</evidence>
<dbReference type="STRING" id="1173584.SAMN05444851_1462"/>
<evidence type="ECO:0000256" key="2">
    <source>
        <dbReference type="ARBA" id="ARBA00022723"/>
    </source>
</evidence>
<dbReference type="OrthoDB" id="9811281at2"/>
<dbReference type="InterPro" id="IPR009056">
    <property type="entry name" value="Cyt_c-like_dom"/>
</dbReference>
<organism evidence="6 7">
    <name type="scientific">Aliiroseovarius sediminilitoris</name>
    <dbReference type="NCBI Taxonomy" id="1173584"/>
    <lineage>
        <taxon>Bacteria</taxon>
        <taxon>Pseudomonadati</taxon>
        <taxon>Pseudomonadota</taxon>
        <taxon>Alphaproteobacteria</taxon>
        <taxon>Rhodobacterales</taxon>
        <taxon>Paracoccaceae</taxon>
        <taxon>Aliiroseovarius</taxon>
    </lineage>
</organism>
<evidence type="ECO:0000259" key="5">
    <source>
        <dbReference type="PROSITE" id="PS51007"/>
    </source>
</evidence>
<feature type="domain" description="Cytochrome c" evidence="5">
    <location>
        <begin position="185"/>
        <end position="291"/>
    </location>
</feature>
<keyword evidence="3 4" id="KW-0408">Iron</keyword>
<evidence type="ECO:0000313" key="7">
    <source>
        <dbReference type="Proteomes" id="UP000199650"/>
    </source>
</evidence>
<proteinExistence type="predicted"/>
<dbReference type="PANTHER" id="PTHR35008:SF8">
    <property type="entry name" value="ALCOHOL DEHYDROGENASE CYTOCHROME C SUBUNIT"/>
    <property type="match status" value="1"/>
</dbReference>
<dbReference type="AlphaFoldDB" id="A0A1I0PA83"/>
<evidence type="ECO:0000256" key="4">
    <source>
        <dbReference type="PROSITE-ProRule" id="PRU00433"/>
    </source>
</evidence>
<evidence type="ECO:0000256" key="1">
    <source>
        <dbReference type="ARBA" id="ARBA00022617"/>
    </source>
</evidence>
<dbReference type="GO" id="GO:0009055">
    <property type="term" value="F:electron transfer activity"/>
    <property type="evidence" value="ECO:0007669"/>
    <property type="project" value="InterPro"/>
</dbReference>
<dbReference type="GO" id="GO:0046872">
    <property type="term" value="F:metal ion binding"/>
    <property type="evidence" value="ECO:0007669"/>
    <property type="project" value="UniProtKB-KW"/>
</dbReference>
<sequence>MKRIILIIFIVGCVVAAIGLMITRPQRLPADALAGFEADLDRGKLVYAAMGCASCHMAPDSDDQSRLPGGKAFLTDFGTFYAPNISSDPEHGIGGWTDEQIATAVLRGTSPDNQHYFPVFPYGSYMRGNMSDVVDLVAYLRTLEPDQTPSRAHEVGFPFNIRASLGGWKLLFTDPDWVITRNLTEQEARGRLLVEAMGHCGECHTPRNIFGGMKTDQWLAGAAIPGKKGRTPDLRAPSLGWSAADIVAYLKTGLTPEYDSAGGEMVDVIANTSQLPDSDLSAIAAYLLLVDSN</sequence>